<gene>
    <name evidence="9" type="ORF">ABEB36_001148</name>
</gene>
<dbReference type="CDD" id="cd00190">
    <property type="entry name" value="Tryp_SPc"/>
    <property type="match status" value="1"/>
</dbReference>
<dbReference type="PROSITE" id="PS00134">
    <property type="entry name" value="TRYPSIN_HIS"/>
    <property type="match status" value="1"/>
</dbReference>
<dbReference type="Pfam" id="PF00089">
    <property type="entry name" value="Trypsin"/>
    <property type="match status" value="1"/>
</dbReference>
<keyword evidence="2" id="KW-0964">Secreted</keyword>
<dbReference type="GO" id="GO:0005576">
    <property type="term" value="C:extracellular region"/>
    <property type="evidence" value="ECO:0007669"/>
    <property type="project" value="UniProtKB-SubCell"/>
</dbReference>
<keyword evidence="7" id="KW-0732">Signal</keyword>
<feature type="compositionally biased region" description="Basic and acidic residues" evidence="6">
    <location>
        <begin position="473"/>
        <end position="482"/>
    </location>
</feature>
<evidence type="ECO:0000256" key="3">
    <source>
        <dbReference type="ARBA" id="ARBA00023157"/>
    </source>
</evidence>
<dbReference type="PROSITE" id="PS50240">
    <property type="entry name" value="TRYPSIN_DOM"/>
    <property type="match status" value="1"/>
</dbReference>
<organism evidence="9 10">
    <name type="scientific">Hypothenemus hampei</name>
    <name type="common">Coffee berry borer</name>
    <dbReference type="NCBI Taxonomy" id="57062"/>
    <lineage>
        <taxon>Eukaryota</taxon>
        <taxon>Metazoa</taxon>
        <taxon>Ecdysozoa</taxon>
        <taxon>Arthropoda</taxon>
        <taxon>Hexapoda</taxon>
        <taxon>Insecta</taxon>
        <taxon>Pterygota</taxon>
        <taxon>Neoptera</taxon>
        <taxon>Endopterygota</taxon>
        <taxon>Coleoptera</taxon>
        <taxon>Polyphaga</taxon>
        <taxon>Cucujiformia</taxon>
        <taxon>Curculionidae</taxon>
        <taxon>Scolytinae</taxon>
        <taxon>Hypothenemus</taxon>
    </lineage>
</organism>
<feature type="compositionally biased region" description="Basic and acidic residues" evidence="6">
    <location>
        <begin position="491"/>
        <end position="518"/>
    </location>
</feature>
<proteinExistence type="predicted"/>
<feature type="signal peptide" evidence="7">
    <location>
        <begin position="1"/>
        <end position="19"/>
    </location>
</feature>
<dbReference type="Gene3D" id="2.40.10.10">
    <property type="entry name" value="Trypsin-like serine proteases"/>
    <property type="match status" value="1"/>
</dbReference>
<feature type="region of interest" description="Disordered" evidence="6">
    <location>
        <begin position="165"/>
        <end position="191"/>
    </location>
</feature>
<feature type="domain" description="Peptidase S1" evidence="8">
    <location>
        <begin position="569"/>
        <end position="813"/>
    </location>
</feature>
<evidence type="ECO:0000256" key="1">
    <source>
        <dbReference type="ARBA" id="ARBA00004613"/>
    </source>
</evidence>
<comment type="subcellular location">
    <subcellularLocation>
        <location evidence="1">Secreted</location>
    </subcellularLocation>
</comment>
<evidence type="ECO:0000256" key="4">
    <source>
        <dbReference type="ARBA" id="ARBA00068096"/>
    </source>
</evidence>
<dbReference type="AlphaFoldDB" id="A0ABD1FDM3"/>
<evidence type="ECO:0000256" key="7">
    <source>
        <dbReference type="SAM" id="SignalP"/>
    </source>
</evidence>
<feature type="chain" id="PRO_5044759601" description="Phenoloxidase-activating factor 2" evidence="7">
    <location>
        <begin position="20"/>
        <end position="815"/>
    </location>
</feature>
<dbReference type="FunFam" id="2.40.10.10:FF:000038">
    <property type="entry name" value="Serine protease"/>
    <property type="match status" value="1"/>
</dbReference>
<dbReference type="InterPro" id="IPR043504">
    <property type="entry name" value="Peptidase_S1_PA_chymotrypsin"/>
</dbReference>
<comment type="caution">
    <text evidence="9">The sequence shown here is derived from an EMBL/GenBank/DDBJ whole genome shotgun (WGS) entry which is preliminary data.</text>
</comment>
<evidence type="ECO:0000256" key="6">
    <source>
        <dbReference type="SAM" id="MobiDB-lite"/>
    </source>
</evidence>
<accession>A0ABD1FDM3</accession>
<dbReference type="PRINTS" id="PR00722">
    <property type="entry name" value="CHYMOTRYPSIN"/>
</dbReference>
<sequence>MKMYMSSWVLLSLLIYVNAQENTSGGWSWNDDPTQNVKQSQNTPTDLEASASDQNSTTIEKVVDDILVSQRQGRALEGYDEVYSDPNVQEALQNGDEGEARNIIKDRLCYLGLMQCDEEISGKRPYIGPEELIYAQPVAINPVGRPIPTIPVKGGRGTYGPPKTIHNKFGPPPPGFSPNKPPPRRGYAPSFKPPYYNPVKQPSFLSGGEILAEGEYLNKPPTTDYFIKDPPPYKFESINPINKDKRVEITVNAQGGVASSSNANNKLEHVHHHYHHNADGVGQTPSVIVNPIPVAAAAITAPLESQNVLSTNGFVPGTGNLPLGSFSGVQSGSYGGQSIASYLEKPITENYGPQTFGSSGLGSFGSAPNTLSGYYGNNGLYKKELKVDSVNNNYIGSNYADKYQGVESARAENYDCVCVPYDQCPTHDVFGRKDDLYLAIDPRNLKSDIQAETDVETRVITDGNGTMTLVRIPKEVRQKNESDVTSSSDDQETKKIVKRETPAEEDKDEKAEDHKIEGRQAYYGRPQTCGPRQVCCKRPHRQPAAQINRNTCGTRHTQGINGRIKNPVYVDGDSEFGEYPWQVAILKKDPKESVYVCGGTLIDPLHIITAAHCVKQYTQYDLRVRLGEWDVNHDVEFYPYIERDVAILTVHPEFYAGTLANDIAILRLATPIDWTKHPHISPACLPHPQDDYTGARCWTTGWGKDAFGDFGKYQNILKEVDVPIVGFGQCQRQMQNTRLGYDFKLHPGFICAGGEEGKDACKGDGGGPMVCERGGTWQLVGVVSWGIGCGQAGVPGVYIRVAHYLDWIRQVTQRY</sequence>
<feature type="region of interest" description="Disordered" evidence="6">
    <location>
        <begin position="473"/>
        <end position="519"/>
    </location>
</feature>
<name>A0ABD1FDM3_HYPHA</name>
<dbReference type="PANTHER" id="PTHR24258:SF142">
    <property type="entry name" value="PEPTIDASE S1 DOMAIN-CONTAINING PROTEIN"/>
    <property type="match status" value="1"/>
</dbReference>
<evidence type="ECO:0000313" key="9">
    <source>
        <dbReference type="EMBL" id="KAL1517378.1"/>
    </source>
</evidence>
<dbReference type="Proteomes" id="UP001566132">
    <property type="component" value="Unassembled WGS sequence"/>
</dbReference>
<dbReference type="InterPro" id="IPR009003">
    <property type="entry name" value="Peptidase_S1_PA"/>
</dbReference>
<dbReference type="InterPro" id="IPR001254">
    <property type="entry name" value="Trypsin_dom"/>
</dbReference>
<evidence type="ECO:0000313" key="10">
    <source>
        <dbReference type="Proteomes" id="UP001566132"/>
    </source>
</evidence>
<protein>
    <recommendedName>
        <fullName evidence="4">Phenoloxidase-activating factor 2</fullName>
    </recommendedName>
    <alternativeName>
        <fullName evidence="5">Prophenoloxidase-activating factor II</fullName>
    </alternativeName>
</protein>
<evidence type="ECO:0000259" key="8">
    <source>
        <dbReference type="PROSITE" id="PS50240"/>
    </source>
</evidence>
<evidence type="ECO:0000256" key="5">
    <source>
        <dbReference type="ARBA" id="ARBA00076468"/>
    </source>
</evidence>
<dbReference type="SUPFAM" id="SSF50494">
    <property type="entry name" value="Trypsin-like serine proteases"/>
    <property type="match status" value="1"/>
</dbReference>
<dbReference type="EMBL" id="JBDJPC010000001">
    <property type="protein sequence ID" value="KAL1517378.1"/>
    <property type="molecule type" value="Genomic_DNA"/>
</dbReference>
<dbReference type="InterPro" id="IPR001314">
    <property type="entry name" value="Peptidase_S1A"/>
</dbReference>
<keyword evidence="10" id="KW-1185">Reference proteome</keyword>
<dbReference type="InterPro" id="IPR018114">
    <property type="entry name" value="TRYPSIN_HIS"/>
</dbReference>
<dbReference type="PANTHER" id="PTHR24258">
    <property type="entry name" value="SERINE PROTEASE-RELATED"/>
    <property type="match status" value="1"/>
</dbReference>
<dbReference type="SMART" id="SM00020">
    <property type="entry name" value="Tryp_SPc"/>
    <property type="match status" value="1"/>
</dbReference>
<evidence type="ECO:0000256" key="2">
    <source>
        <dbReference type="ARBA" id="ARBA00022525"/>
    </source>
</evidence>
<feature type="compositionally biased region" description="Pro residues" evidence="6">
    <location>
        <begin position="170"/>
        <end position="181"/>
    </location>
</feature>
<feature type="region of interest" description="Disordered" evidence="6">
    <location>
        <begin position="26"/>
        <end position="55"/>
    </location>
</feature>
<keyword evidence="3" id="KW-1015">Disulfide bond</keyword>
<reference evidence="9 10" key="1">
    <citation type="submission" date="2024-05" db="EMBL/GenBank/DDBJ databases">
        <title>Genetic variation in Jamaican populations of the coffee berry borer (Hypothenemus hampei).</title>
        <authorList>
            <person name="Errbii M."/>
            <person name="Myrie A."/>
        </authorList>
    </citation>
    <scope>NUCLEOTIDE SEQUENCE [LARGE SCALE GENOMIC DNA]</scope>
    <source>
        <strain evidence="9">JA-Hopewell-2020-01-JO</strain>
        <tissue evidence="9">Whole body</tissue>
    </source>
</reference>